<protein>
    <submittedName>
        <fullName evidence="1">Uncharacterized protein</fullName>
    </submittedName>
</protein>
<name>A0ACB8CTB0_DERSI</name>
<reference evidence="1" key="1">
    <citation type="submission" date="2020-05" db="EMBL/GenBank/DDBJ databases">
        <title>Large-scale comparative analyses of tick genomes elucidate their genetic diversity and vector capacities.</title>
        <authorList>
            <person name="Jia N."/>
            <person name="Wang J."/>
            <person name="Shi W."/>
            <person name="Du L."/>
            <person name="Sun Y."/>
            <person name="Zhan W."/>
            <person name="Jiang J."/>
            <person name="Wang Q."/>
            <person name="Zhang B."/>
            <person name="Ji P."/>
            <person name="Sakyi L.B."/>
            <person name="Cui X."/>
            <person name="Yuan T."/>
            <person name="Jiang B."/>
            <person name="Yang W."/>
            <person name="Lam T.T.-Y."/>
            <person name="Chang Q."/>
            <person name="Ding S."/>
            <person name="Wang X."/>
            <person name="Zhu J."/>
            <person name="Ruan X."/>
            <person name="Zhao L."/>
            <person name="Wei J."/>
            <person name="Que T."/>
            <person name="Du C."/>
            <person name="Cheng J."/>
            <person name="Dai P."/>
            <person name="Han X."/>
            <person name="Huang E."/>
            <person name="Gao Y."/>
            <person name="Liu J."/>
            <person name="Shao H."/>
            <person name="Ye R."/>
            <person name="Li L."/>
            <person name="Wei W."/>
            <person name="Wang X."/>
            <person name="Wang C."/>
            <person name="Yang T."/>
            <person name="Huo Q."/>
            <person name="Li W."/>
            <person name="Guo W."/>
            <person name="Chen H."/>
            <person name="Zhou L."/>
            <person name="Ni X."/>
            <person name="Tian J."/>
            <person name="Zhou Y."/>
            <person name="Sheng Y."/>
            <person name="Liu T."/>
            <person name="Pan Y."/>
            <person name="Xia L."/>
            <person name="Li J."/>
            <person name="Zhao F."/>
            <person name="Cao W."/>
        </authorList>
    </citation>
    <scope>NUCLEOTIDE SEQUENCE</scope>
    <source>
        <strain evidence="1">Dsil-2018</strain>
    </source>
</reference>
<evidence type="ECO:0000313" key="1">
    <source>
        <dbReference type="EMBL" id="KAH7950168.1"/>
    </source>
</evidence>
<sequence>MSKASQTAQVEHSVDTQHAADRGNTERNVLNIPCTKEGGVKCKLLEHSRELNKVLLGAGLEVREDRRGLSRGDVLIAVVQSSTCGYVFYGSGEDSRKAKALDLVERLLGQHHCITAMEFNHNVMLRLSLLTAVKCHRSLKSVTAYGIFITPAETAFMLEVINSLSQLKNLAFKVYNFEKISGQKMGFFRGSHLLATYELTTLDVAEVRMPYSEASRLIQALLQNRTITDLAVGECIFNHYDEDSNALFPRYLAQENCMLRKLKLKSDMIFGSWSLLEELIDAFCKMKILEELTVDIIVVSQFFVRTVALFAEVVTRSTTLRSLRLPSTYCECHVILPFPSVPLPQPEAAQYMKPWLAALRMPNSPLKHLCIDLRGFGEAECHDFFNAIADNDALRSVVVDFLPIIDGLDRVFATIQNRLLKDRVFIEGHSVHITTEQLQECPQISSASIGYSHFMHRLYVGMHPIISALDAVGGCAHLTSLRVDCYDFGRNDFSALAKCIRGPSALTDVDIDLSQVEAHLTAQDYRDVQAELVSALASNLKLVRVRVTGVLLSDDDFSVLADGANKSISITDFNLTPDCIFSAMHDTMYREGRSCRIHEAESSTGAPNVKNIALADILEATRKNSSAVFDAAQFVLGEQDGVEGSRAIELMHGHPRLLEMVREGADVTKAEAMKMISRAQLRVRRCSLDEYMTMAGVVKERVECLGHPGTRIQLADLSLDCWLHIRSFLKIADVLQL</sequence>
<comment type="caution">
    <text evidence="1">The sequence shown here is derived from an EMBL/GenBank/DDBJ whole genome shotgun (WGS) entry which is preliminary data.</text>
</comment>
<keyword evidence="2" id="KW-1185">Reference proteome</keyword>
<dbReference type="EMBL" id="CM023474">
    <property type="protein sequence ID" value="KAH7950168.1"/>
    <property type="molecule type" value="Genomic_DNA"/>
</dbReference>
<dbReference type="Proteomes" id="UP000821865">
    <property type="component" value="Chromosome 5"/>
</dbReference>
<gene>
    <name evidence="1" type="ORF">HPB49_020477</name>
</gene>
<accession>A0ACB8CTB0</accession>
<proteinExistence type="predicted"/>
<evidence type="ECO:0000313" key="2">
    <source>
        <dbReference type="Proteomes" id="UP000821865"/>
    </source>
</evidence>
<organism evidence="1 2">
    <name type="scientific">Dermacentor silvarum</name>
    <name type="common">Tick</name>
    <dbReference type="NCBI Taxonomy" id="543639"/>
    <lineage>
        <taxon>Eukaryota</taxon>
        <taxon>Metazoa</taxon>
        <taxon>Ecdysozoa</taxon>
        <taxon>Arthropoda</taxon>
        <taxon>Chelicerata</taxon>
        <taxon>Arachnida</taxon>
        <taxon>Acari</taxon>
        <taxon>Parasitiformes</taxon>
        <taxon>Ixodida</taxon>
        <taxon>Ixodoidea</taxon>
        <taxon>Ixodidae</taxon>
        <taxon>Rhipicephalinae</taxon>
        <taxon>Dermacentor</taxon>
    </lineage>
</organism>